<protein>
    <recommendedName>
        <fullName evidence="4">Glycosyl hydrolase</fullName>
    </recommendedName>
</protein>
<dbReference type="InterPro" id="IPR052025">
    <property type="entry name" value="Xyloglucanase_GH74"/>
</dbReference>
<dbReference type="RefSeq" id="WP_132145462.1">
    <property type="nucleotide sequence ID" value="NZ_SLWR01000002.1"/>
</dbReference>
<sequence>MSPATKKTAARKATAARRRPKKDTKKLVGRFALDFAAVHVDESEELGAAAVAAVPPEENPALLRLQALQARDAVGPEAVDAGPLGMPVNAALPNWTPLGPLAVPNGQTYGGARVLISGRVTAIAPHPTNGDTIYIGTSRGGVWRTDDGGQTWAALGDDQPSLAIGALAIGVDNPQVLYAGTGEGNVQLYSTAFALNSAPGVYLGIGVVRSSDGGTTWVNNGTALLANHSFYRIAVDRADANHAFAATSRGLCRTLDGVTWTALSGGGLPAISASVIACTDVLVDTGDATGNTVYAAFFGSGIYRSTNALAANPTFTQLTNGLPTGSSTSRISLKQSASSPAHKYALIAKNDDTFLGVYRTSSAAGTTWQLCTDSPTIQLFGAFTSDVNVDPTTPDVVYVSGVELYKCQRNTVTNTWSVANIGGDIHPDSHTFGFHPTLNQRIYSGNDGGFFLSSDGGTTWDDTPNEGLCLMQYEAIDNHPVSDALVQCGTQDNGTQQYRNSAVHYHSADGDGGYCVISKVNGNNLTHSFFSNTPRLSTAGGEFGTYVPVSTGLNGNGLFYPPAAISPNSERLAWATNVINIDDAMGNGGWPGSGVGLPGIIGRVSAVSFSNDSLIYCATTSGQVYRLDLSGGTWTARVLHAAPLPTAQWIWDVHSLPGDDNTVVVAFSGFGLANHVWRGTVPASGTATWTAVSGGLPDVPMYALSLASTTEWFVGTDIGVFRTTNCGTSWVNYSQGLPNTAIYDLRRRTGGNLLRAATHGRGLWEIRTDLTTQPLVDLFVRDHVMDSGRAPSGTATAAWKDPTRYVDLDDACYWWECADIKTDAPPNWQLQPTEVNYLTFETKLVHESPEAGNQNRVYVQVHNRGPVAAADVTVKIMVAGASAGLPDLPADFWTTWPNSPGDANWTAVGSPQTIATLEPLRPTVLEWNWTPPVGADTHTCMLVVIDSPSDPIPTAAKVFDIAQLVTAEKRAGLKNLHVVNLLPSVFRPIPFYFYATSTRKLRHLMRLPSLDDPGVRLSMLFSKALSKRVQKLEGVRGLTSSKFSAADLKRLQSRWLVDEMRPEKSWDQLVKTFDLTRQYRVGRTAEYVDLPLTIRANSREQILLLATGTDQQTETAPRYVIQQLTTKGELIGGSTFIFHQAQG</sequence>
<dbReference type="Gene3D" id="2.130.10.10">
    <property type="entry name" value="YVTN repeat-like/Quinoprotein amine dehydrogenase"/>
    <property type="match status" value="4"/>
</dbReference>
<dbReference type="Proteomes" id="UP000295573">
    <property type="component" value="Unassembled WGS sequence"/>
</dbReference>
<evidence type="ECO:0000313" key="2">
    <source>
        <dbReference type="EMBL" id="TCO50250.1"/>
    </source>
</evidence>
<evidence type="ECO:0008006" key="4">
    <source>
        <dbReference type="Google" id="ProtNLM"/>
    </source>
</evidence>
<comment type="caution">
    <text evidence="2">The sequence shown here is derived from an EMBL/GenBank/DDBJ whole genome shotgun (WGS) entry which is preliminary data.</text>
</comment>
<dbReference type="CDD" id="cd15482">
    <property type="entry name" value="Sialidase_non-viral"/>
    <property type="match status" value="1"/>
</dbReference>
<dbReference type="EMBL" id="SLWR01000002">
    <property type="protein sequence ID" value="TCO50250.1"/>
    <property type="molecule type" value="Genomic_DNA"/>
</dbReference>
<dbReference type="SUPFAM" id="SSF110296">
    <property type="entry name" value="Oligoxyloglucan reducing end-specific cellobiohydrolase"/>
    <property type="match status" value="3"/>
</dbReference>
<dbReference type="PANTHER" id="PTHR43739">
    <property type="entry name" value="XYLOGLUCANASE (EUROFUNG)"/>
    <property type="match status" value="1"/>
</dbReference>
<proteinExistence type="predicted"/>
<gene>
    <name evidence="2" type="ORF">EV646_102324</name>
</gene>
<organism evidence="2 3">
    <name type="scientific">Kribbella antiqua</name>
    <dbReference type="NCBI Taxonomy" id="2512217"/>
    <lineage>
        <taxon>Bacteria</taxon>
        <taxon>Bacillati</taxon>
        <taxon>Actinomycetota</taxon>
        <taxon>Actinomycetes</taxon>
        <taxon>Propionibacteriales</taxon>
        <taxon>Kribbellaceae</taxon>
        <taxon>Kribbella</taxon>
    </lineage>
</organism>
<dbReference type="OrthoDB" id="9764804at2"/>
<dbReference type="InterPro" id="IPR015943">
    <property type="entry name" value="WD40/YVTN_repeat-like_dom_sf"/>
</dbReference>
<reference evidence="2 3" key="1">
    <citation type="journal article" date="2015" name="Stand. Genomic Sci.">
        <title>Genomic Encyclopedia of Bacterial and Archaeal Type Strains, Phase III: the genomes of soil and plant-associated and newly described type strains.</title>
        <authorList>
            <person name="Whitman W.B."/>
            <person name="Woyke T."/>
            <person name="Klenk H.P."/>
            <person name="Zhou Y."/>
            <person name="Lilburn T.G."/>
            <person name="Beck B.J."/>
            <person name="De Vos P."/>
            <person name="Vandamme P."/>
            <person name="Eisen J.A."/>
            <person name="Garrity G."/>
            <person name="Hugenholtz P."/>
            <person name="Kyrpides N.C."/>
        </authorList>
    </citation>
    <scope>NUCLEOTIDE SEQUENCE [LARGE SCALE GENOMIC DNA]</scope>
    <source>
        <strain evidence="2 3">VKM Ac-2541</strain>
    </source>
</reference>
<feature type="region of interest" description="Disordered" evidence="1">
    <location>
        <begin position="1"/>
        <end position="24"/>
    </location>
</feature>
<accession>A0A4V2S504</accession>
<dbReference type="AlphaFoldDB" id="A0A4V2S504"/>
<dbReference type="GO" id="GO:0010411">
    <property type="term" value="P:xyloglucan metabolic process"/>
    <property type="evidence" value="ECO:0007669"/>
    <property type="project" value="TreeGrafter"/>
</dbReference>
<evidence type="ECO:0000256" key="1">
    <source>
        <dbReference type="SAM" id="MobiDB-lite"/>
    </source>
</evidence>
<keyword evidence="3" id="KW-1185">Reference proteome</keyword>
<evidence type="ECO:0000313" key="3">
    <source>
        <dbReference type="Proteomes" id="UP000295573"/>
    </source>
</evidence>
<dbReference type="InterPro" id="IPR013783">
    <property type="entry name" value="Ig-like_fold"/>
</dbReference>
<feature type="compositionally biased region" description="Basic residues" evidence="1">
    <location>
        <begin position="8"/>
        <end position="24"/>
    </location>
</feature>
<name>A0A4V2S504_9ACTN</name>
<dbReference type="PANTHER" id="PTHR43739:SF5">
    <property type="entry name" value="EXO-ALPHA-SIALIDASE"/>
    <property type="match status" value="1"/>
</dbReference>
<dbReference type="Gene3D" id="2.60.40.10">
    <property type="entry name" value="Immunoglobulins"/>
    <property type="match status" value="1"/>
</dbReference>